<feature type="transmembrane region" description="Helical" evidence="11">
    <location>
        <begin position="401"/>
        <end position="421"/>
    </location>
</feature>
<feature type="transmembrane region" description="Helical" evidence="11">
    <location>
        <begin position="362"/>
        <end position="381"/>
    </location>
</feature>
<keyword evidence="9" id="KW-0807">Transducer</keyword>
<dbReference type="GO" id="GO:0004930">
    <property type="term" value="F:G protein-coupled receptor activity"/>
    <property type="evidence" value="ECO:0007669"/>
    <property type="project" value="UniProtKB-KW"/>
</dbReference>
<reference evidence="13 14" key="1">
    <citation type="submission" date="2023-03" db="EMBL/GenBank/DDBJ databases">
        <title>High-quality genome of Scylla paramamosain provides insights in environmental adaptation.</title>
        <authorList>
            <person name="Zhang L."/>
        </authorList>
    </citation>
    <scope>NUCLEOTIDE SEQUENCE [LARGE SCALE GENOMIC DNA]</scope>
    <source>
        <strain evidence="13">LZ_2023a</strain>
        <tissue evidence="13">Muscle</tissue>
    </source>
</reference>
<dbReference type="GO" id="GO:0005886">
    <property type="term" value="C:plasma membrane"/>
    <property type="evidence" value="ECO:0007669"/>
    <property type="project" value="UniProtKB-SubCell"/>
</dbReference>
<proteinExistence type="inferred from homology"/>
<dbReference type="InterPro" id="IPR000276">
    <property type="entry name" value="GPCR_Rhodpsn"/>
</dbReference>
<comment type="similarity">
    <text evidence="2">Belongs to the G-protein coupled receptor 1 family.</text>
</comment>
<feature type="transmembrane region" description="Helical" evidence="11">
    <location>
        <begin position="228"/>
        <end position="249"/>
    </location>
</feature>
<keyword evidence="14" id="KW-1185">Reference proteome</keyword>
<evidence type="ECO:0000256" key="10">
    <source>
        <dbReference type="SAM" id="MobiDB-lite"/>
    </source>
</evidence>
<dbReference type="PROSITE" id="PS50262">
    <property type="entry name" value="G_PROTEIN_RECEP_F1_2"/>
    <property type="match status" value="1"/>
</dbReference>
<dbReference type="Gene3D" id="1.20.1070.10">
    <property type="entry name" value="Rhodopsin 7-helix transmembrane proteins"/>
    <property type="match status" value="2"/>
</dbReference>
<feature type="transmembrane region" description="Helical" evidence="11">
    <location>
        <begin position="180"/>
        <end position="200"/>
    </location>
</feature>
<dbReference type="PANTHER" id="PTHR24228">
    <property type="entry name" value="B2 BRADYKININ RECEPTOR/ANGIOTENSIN II RECEPTOR"/>
    <property type="match status" value="1"/>
</dbReference>
<name>A0AAW0UU47_SCYPA</name>
<feature type="region of interest" description="Disordered" evidence="10">
    <location>
        <begin position="306"/>
        <end position="341"/>
    </location>
</feature>
<comment type="subcellular location">
    <subcellularLocation>
        <location evidence="1">Cell membrane</location>
        <topology evidence="1">Multi-pass membrane protein</topology>
    </subcellularLocation>
</comment>
<dbReference type="AlphaFoldDB" id="A0AAW0UU47"/>
<feature type="transmembrane region" description="Helical" evidence="11">
    <location>
        <begin position="255"/>
        <end position="278"/>
    </location>
</feature>
<dbReference type="SUPFAM" id="SSF81321">
    <property type="entry name" value="Family A G protein-coupled receptor-like"/>
    <property type="match status" value="2"/>
</dbReference>
<comment type="caution">
    <text evidence="13">The sequence shown here is derived from an EMBL/GenBank/DDBJ whole genome shotgun (WGS) entry which is preliminary data.</text>
</comment>
<keyword evidence="6" id="KW-0297">G-protein coupled receptor</keyword>
<keyword evidence="7 11" id="KW-0472">Membrane</keyword>
<keyword evidence="4 11" id="KW-0812">Transmembrane</keyword>
<keyword evidence="3" id="KW-1003">Cell membrane</keyword>
<evidence type="ECO:0000256" key="7">
    <source>
        <dbReference type="ARBA" id="ARBA00023136"/>
    </source>
</evidence>
<keyword evidence="8" id="KW-0675">Receptor</keyword>
<protein>
    <recommendedName>
        <fullName evidence="12">G-protein coupled receptors family 1 profile domain-containing protein</fullName>
    </recommendedName>
</protein>
<dbReference type="CDD" id="cd00637">
    <property type="entry name" value="7tm_classA_rhodopsin-like"/>
    <property type="match status" value="2"/>
</dbReference>
<dbReference type="InterPro" id="IPR017452">
    <property type="entry name" value="GPCR_Rhodpsn_7TM"/>
</dbReference>
<evidence type="ECO:0000256" key="9">
    <source>
        <dbReference type="ARBA" id="ARBA00023224"/>
    </source>
</evidence>
<evidence type="ECO:0000313" key="13">
    <source>
        <dbReference type="EMBL" id="KAK8403654.1"/>
    </source>
</evidence>
<keyword evidence="5 11" id="KW-1133">Transmembrane helix</keyword>
<evidence type="ECO:0000259" key="12">
    <source>
        <dbReference type="PROSITE" id="PS50262"/>
    </source>
</evidence>
<feature type="compositionally biased region" description="Low complexity" evidence="10">
    <location>
        <begin position="306"/>
        <end position="316"/>
    </location>
</feature>
<sequence length="514" mass="57113">MANCSLSWNTFNGDIPDSLLHFFVFYCCAICVVGITANGIALWCVVTCSRTSTSSKILLCALFSTTLLMCVVVMPFMVHLSLAKLWCDRGVPRPLLHVVILNYIVLTMMELFYIFVMALLRTLAVWSPMRRQIQVRAAIAVTVGIALYNTSMTILVAAQFWKTLMPRHTRYIILKVYNAFHFVLPVLLTLVCYLSTIAVVRRNTRRLVANTAQSTVASGKVMDQATRAMLAVFISNLLLGLPHSIYHIVPYDHRVFSYVIMHSIFFTHLFVDPLAFLCSNLHHRRRVLQALRSLFCLATHTVVESPPTSLTTQTTSIQKDVEEGQRNTSSGEKSKQEPPNLQLDNIPKAVAVWYPQGHQLKLRTSVALVMGVVVFATATTVDCIAESPYMHTTPSRLVTVLHYVLPMVLTLACYSSMIFAVRRNKHRLAATPDTAGTGQVMDQATRAMLAVFISNLLLSLPHSINHILPHAVHVIPHSGPARSELLAGHSLHCRAPPPLTSSSASSKMSQKNHS</sequence>
<dbReference type="Proteomes" id="UP001487740">
    <property type="component" value="Unassembled WGS sequence"/>
</dbReference>
<evidence type="ECO:0000256" key="1">
    <source>
        <dbReference type="ARBA" id="ARBA00004651"/>
    </source>
</evidence>
<evidence type="ECO:0000256" key="3">
    <source>
        <dbReference type="ARBA" id="ARBA00022475"/>
    </source>
</evidence>
<dbReference type="PANTHER" id="PTHR24228:SF59">
    <property type="entry name" value="NEUROPEPTIDE RECEPTOR 15"/>
    <property type="match status" value="1"/>
</dbReference>
<dbReference type="PRINTS" id="PR00237">
    <property type="entry name" value="GPCRRHODOPSN"/>
</dbReference>
<evidence type="ECO:0000256" key="5">
    <source>
        <dbReference type="ARBA" id="ARBA00022989"/>
    </source>
</evidence>
<evidence type="ECO:0000256" key="2">
    <source>
        <dbReference type="ARBA" id="ARBA00010663"/>
    </source>
</evidence>
<evidence type="ECO:0000256" key="4">
    <source>
        <dbReference type="ARBA" id="ARBA00022692"/>
    </source>
</evidence>
<evidence type="ECO:0000256" key="11">
    <source>
        <dbReference type="SAM" id="Phobius"/>
    </source>
</evidence>
<accession>A0AAW0UU47</accession>
<dbReference type="EMBL" id="JARAKH010000005">
    <property type="protein sequence ID" value="KAK8403654.1"/>
    <property type="molecule type" value="Genomic_DNA"/>
</dbReference>
<evidence type="ECO:0000313" key="14">
    <source>
        <dbReference type="Proteomes" id="UP001487740"/>
    </source>
</evidence>
<feature type="transmembrane region" description="Helical" evidence="11">
    <location>
        <begin position="57"/>
        <end position="80"/>
    </location>
</feature>
<feature type="transmembrane region" description="Helical" evidence="11">
    <location>
        <begin position="138"/>
        <end position="160"/>
    </location>
</feature>
<gene>
    <name evidence="13" type="ORF">O3P69_000031</name>
</gene>
<feature type="transmembrane region" description="Helical" evidence="11">
    <location>
        <begin position="20"/>
        <end position="45"/>
    </location>
</feature>
<organism evidence="13 14">
    <name type="scientific">Scylla paramamosain</name>
    <name type="common">Mud crab</name>
    <dbReference type="NCBI Taxonomy" id="85552"/>
    <lineage>
        <taxon>Eukaryota</taxon>
        <taxon>Metazoa</taxon>
        <taxon>Ecdysozoa</taxon>
        <taxon>Arthropoda</taxon>
        <taxon>Crustacea</taxon>
        <taxon>Multicrustacea</taxon>
        <taxon>Malacostraca</taxon>
        <taxon>Eumalacostraca</taxon>
        <taxon>Eucarida</taxon>
        <taxon>Decapoda</taxon>
        <taxon>Pleocyemata</taxon>
        <taxon>Brachyura</taxon>
        <taxon>Eubrachyura</taxon>
        <taxon>Portunoidea</taxon>
        <taxon>Portunidae</taxon>
        <taxon>Portuninae</taxon>
        <taxon>Scylla</taxon>
    </lineage>
</organism>
<evidence type="ECO:0000256" key="6">
    <source>
        <dbReference type="ARBA" id="ARBA00023040"/>
    </source>
</evidence>
<evidence type="ECO:0000256" key="8">
    <source>
        <dbReference type="ARBA" id="ARBA00023170"/>
    </source>
</evidence>
<feature type="transmembrane region" description="Helical" evidence="11">
    <location>
        <begin position="100"/>
        <end position="126"/>
    </location>
</feature>
<feature type="compositionally biased region" description="Polar residues" evidence="10">
    <location>
        <begin position="326"/>
        <end position="341"/>
    </location>
</feature>
<feature type="domain" description="G-protein coupled receptors family 1 profile" evidence="12">
    <location>
        <begin position="37"/>
        <end position="249"/>
    </location>
</feature>